<reference evidence="4 5" key="1">
    <citation type="submission" date="2016-11" db="EMBL/GenBank/DDBJ databases">
        <authorList>
            <person name="Jaros S."/>
            <person name="Januszkiewicz K."/>
            <person name="Wedrychowicz H."/>
        </authorList>
    </citation>
    <scope>NUCLEOTIDE SEQUENCE [LARGE SCALE GENOMIC DNA]</scope>
    <source>
        <strain evidence="4 5">DSM 43832</strain>
    </source>
</reference>
<dbReference type="GO" id="GO:0003700">
    <property type="term" value="F:DNA-binding transcription factor activity"/>
    <property type="evidence" value="ECO:0007669"/>
    <property type="project" value="TreeGrafter"/>
</dbReference>
<evidence type="ECO:0000256" key="1">
    <source>
        <dbReference type="ARBA" id="ARBA00023125"/>
    </source>
</evidence>
<dbReference type="PANTHER" id="PTHR30055">
    <property type="entry name" value="HTH-TYPE TRANSCRIPTIONAL REGULATOR RUTR"/>
    <property type="match status" value="1"/>
</dbReference>
<protein>
    <submittedName>
        <fullName evidence="4">Transcriptional regulator, TetR family</fullName>
    </submittedName>
</protein>
<dbReference type="GO" id="GO:0000976">
    <property type="term" value="F:transcription cis-regulatory region binding"/>
    <property type="evidence" value="ECO:0007669"/>
    <property type="project" value="TreeGrafter"/>
</dbReference>
<dbReference type="PANTHER" id="PTHR30055:SF231">
    <property type="entry name" value="TRANSCRIPTIONAL REGULATORY PROTEIN (PROBABLY DEOR-FAMILY)-RELATED"/>
    <property type="match status" value="1"/>
</dbReference>
<keyword evidence="5" id="KW-1185">Reference proteome</keyword>
<dbReference type="InterPro" id="IPR050109">
    <property type="entry name" value="HTH-type_TetR-like_transc_reg"/>
</dbReference>
<accession>A0A1M6NGC9</accession>
<dbReference type="AlphaFoldDB" id="A0A1M6NGC9"/>
<dbReference type="OrthoDB" id="7506349at2"/>
<name>A0A1M6NGC9_PSETH</name>
<evidence type="ECO:0000313" key="5">
    <source>
        <dbReference type="Proteomes" id="UP000184363"/>
    </source>
</evidence>
<sequence>MLDRRTEILDAALSVLASDGMRGLTHRAVDHAAGIPTGSTSYYFRTRQALVAGCIDRLVEIDRQFGAPPRVPTDVAGFLDLVVAAGEVMAGPKRALTQARYELSVAAMHDAELRELLGRGAAAVAQMAAAGLAALGATEPERSARQVLAAFDGVLFTALVRGETEVGPMLRAVVGPVLAAQPGLAGRAGLNPRGRP</sequence>
<dbReference type="InterPro" id="IPR009057">
    <property type="entry name" value="Homeodomain-like_sf"/>
</dbReference>
<evidence type="ECO:0000259" key="3">
    <source>
        <dbReference type="PROSITE" id="PS50977"/>
    </source>
</evidence>
<dbReference type="Pfam" id="PF17940">
    <property type="entry name" value="TetR_C_31"/>
    <property type="match status" value="1"/>
</dbReference>
<dbReference type="RefSeq" id="WP_073454925.1">
    <property type="nucleotide sequence ID" value="NZ_FRAP01000001.1"/>
</dbReference>
<evidence type="ECO:0000313" key="4">
    <source>
        <dbReference type="EMBL" id="SHJ94643.1"/>
    </source>
</evidence>
<dbReference type="InterPro" id="IPR041583">
    <property type="entry name" value="TetR_C_31"/>
</dbReference>
<keyword evidence="1 2" id="KW-0238">DNA-binding</keyword>
<proteinExistence type="predicted"/>
<dbReference type="Pfam" id="PF00440">
    <property type="entry name" value="TetR_N"/>
    <property type="match status" value="1"/>
</dbReference>
<dbReference type="EMBL" id="FRAP01000001">
    <property type="protein sequence ID" value="SHJ94643.1"/>
    <property type="molecule type" value="Genomic_DNA"/>
</dbReference>
<dbReference type="Gene3D" id="1.10.357.10">
    <property type="entry name" value="Tetracycline Repressor, domain 2"/>
    <property type="match status" value="1"/>
</dbReference>
<gene>
    <name evidence="4" type="ORF">SAMN05443637_101234</name>
</gene>
<evidence type="ECO:0000256" key="2">
    <source>
        <dbReference type="PROSITE-ProRule" id="PRU00335"/>
    </source>
</evidence>
<organism evidence="4 5">
    <name type="scientific">Pseudonocardia thermophila</name>
    <dbReference type="NCBI Taxonomy" id="1848"/>
    <lineage>
        <taxon>Bacteria</taxon>
        <taxon>Bacillati</taxon>
        <taxon>Actinomycetota</taxon>
        <taxon>Actinomycetes</taxon>
        <taxon>Pseudonocardiales</taxon>
        <taxon>Pseudonocardiaceae</taxon>
        <taxon>Pseudonocardia</taxon>
    </lineage>
</organism>
<dbReference type="InterPro" id="IPR001647">
    <property type="entry name" value="HTH_TetR"/>
</dbReference>
<dbReference type="STRING" id="1848.SAMN05443637_101234"/>
<dbReference type="Proteomes" id="UP000184363">
    <property type="component" value="Unassembled WGS sequence"/>
</dbReference>
<dbReference type="PROSITE" id="PS50977">
    <property type="entry name" value="HTH_TETR_2"/>
    <property type="match status" value="1"/>
</dbReference>
<feature type="domain" description="HTH tetR-type" evidence="3">
    <location>
        <begin position="2"/>
        <end position="62"/>
    </location>
</feature>
<feature type="DNA-binding region" description="H-T-H motif" evidence="2">
    <location>
        <begin position="25"/>
        <end position="44"/>
    </location>
</feature>
<dbReference type="SUPFAM" id="SSF46689">
    <property type="entry name" value="Homeodomain-like"/>
    <property type="match status" value="1"/>
</dbReference>